<dbReference type="InterPro" id="IPR036866">
    <property type="entry name" value="RibonucZ/Hydroxyglut_hydro"/>
</dbReference>
<evidence type="ECO:0000313" key="2">
    <source>
        <dbReference type="EMBL" id="QTH62628.1"/>
    </source>
</evidence>
<accession>A0A975D963</accession>
<dbReference type="PANTHER" id="PTHR42663:SF4">
    <property type="entry name" value="SLL1036 PROTEIN"/>
    <property type="match status" value="1"/>
</dbReference>
<keyword evidence="3" id="KW-1185">Reference proteome</keyword>
<dbReference type="CDD" id="cd07715">
    <property type="entry name" value="TaR3-like_MBL-fold"/>
    <property type="match status" value="1"/>
</dbReference>
<dbReference type="KEGG" id="psym:J1N51_07500"/>
<feature type="domain" description="Metallo-beta-lactamase" evidence="1">
    <location>
        <begin position="39"/>
        <end position="233"/>
    </location>
</feature>
<name>A0A975D963_9GAMM</name>
<dbReference type="EMBL" id="CP072110">
    <property type="protein sequence ID" value="QTH62628.1"/>
    <property type="molecule type" value="Genomic_DNA"/>
</dbReference>
<dbReference type="SUPFAM" id="SSF56281">
    <property type="entry name" value="Metallo-hydrolase/oxidoreductase"/>
    <property type="match status" value="1"/>
</dbReference>
<sequence length="278" mass="31240">MKIRFFGNRAGIPVPGPNTNKYGGNTYCFVVSNEAGQQLVINAGSGIRLASTLFQQNSINGIHLLLSQNHWDHIQGFPFFEPIYDRHKTLFIYPPDQNDHHETAIMEQMAKSFSATKFHQLPATITIKKTRFEGVEPVEVNGFNVQSIQVNHPEGGSAFKIEADGKTLIIVTNNELFAPTSHCFHEFEEWSLFCSGADLLLHDGRFMNHEMVNKIGQGHSCIDDAMKLATAAEIGMLGIIGHDPNTDDEMIDQITQSLFEQRPEFSFFFAKEGRTMYV</sequence>
<evidence type="ECO:0000259" key="1">
    <source>
        <dbReference type="Pfam" id="PF12706"/>
    </source>
</evidence>
<dbReference type="AlphaFoldDB" id="A0A975D963"/>
<dbReference type="Gene3D" id="3.60.15.10">
    <property type="entry name" value="Ribonuclease Z/Hydroxyacylglutathione hydrolase-like"/>
    <property type="match status" value="1"/>
</dbReference>
<dbReference type="PANTHER" id="PTHR42663">
    <property type="entry name" value="HYDROLASE C777.06C-RELATED-RELATED"/>
    <property type="match status" value="1"/>
</dbReference>
<gene>
    <name evidence="2" type="ORF">J1N51_07500</name>
</gene>
<dbReference type="Proteomes" id="UP000682739">
    <property type="component" value="Chromosome"/>
</dbReference>
<dbReference type="RefSeq" id="WP_208829955.1">
    <property type="nucleotide sequence ID" value="NZ_CP072110.1"/>
</dbReference>
<dbReference type="Pfam" id="PF12706">
    <property type="entry name" value="Lactamase_B_2"/>
    <property type="match status" value="1"/>
</dbReference>
<protein>
    <submittedName>
        <fullName evidence="2">MBL fold metallo-hydrolase</fullName>
    </submittedName>
</protein>
<evidence type="ECO:0000313" key="3">
    <source>
        <dbReference type="Proteomes" id="UP000682739"/>
    </source>
</evidence>
<organism evidence="2 3">
    <name type="scientific">Psychrosphaera ytuae</name>
    <dbReference type="NCBI Taxonomy" id="2820710"/>
    <lineage>
        <taxon>Bacteria</taxon>
        <taxon>Pseudomonadati</taxon>
        <taxon>Pseudomonadota</taxon>
        <taxon>Gammaproteobacteria</taxon>
        <taxon>Alteromonadales</taxon>
        <taxon>Pseudoalteromonadaceae</taxon>
        <taxon>Psychrosphaera</taxon>
    </lineage>
</organism>
<dbReference type="InterPro" id="IPR001279">
    <property type="entry name" value="Metallo-B-lactamas"/>
</dbReference>
<reference evidence="2" key="1">
    <citation type="submission" date="2021-03" db="EMBL/GenBank/DDBJ databases">
        <title>Description of Psychrosphaera ytuae sp. nov. isolated from deep sea sediment of South China Sea.</title>
        <authorList>
            <person name="Zhang J."/>
            <person name="Xu X.-D."/>
        </authorList>
    </citation>
    <scope>NUCLEOTIDE SEQUENCE</scope>
    <source>
        <strain evidence="2">MTZ26</strain>
    </source>
</reference>
<proteinExistence type="predicted"/>